<sequence length="46" mass="5460">MLFILRSNVKLIRKMCRVLHQKLLEILGLISLFLSIGVWRVLKNRP</sequence>
<dbReference type="PATRIC" id="fig|76936.10.peg.888"/>
<reference evidence="3" key="1">
    <citation type="submission" date="2015-11" db="EMBL/GenBank/DDBJ databases">
        <authorList>
            <person name="Anvar S.Y."/>
        </authorList>
    </citation>
    <scope>NUCLEOTIDE SEQUENCE [LARGE SCALE GENOMIC DNA]</scope>
</reference>
<protein>
    <submittedName>
        <fullName evidence="2">Uncharacterized protein</fullName>
    </submittedName>
</protein>
<keyword evidence="1" id="KW-0812">Transmembrane</keyword>
<dbReference type="Proteomes" id="UP000064525">
    <property type="component" value="Chromosome I"/>
</dbReference>
<dbReference type="AlphaFoldDB" id="A0A0S4PU13"/>
<dbReference type="EMBL" id="LN907858">
    <property type="protein sequence ID" value="CUU39795.1"/>
    <property type="molecule type" value="Genomic_DNA"/>
</dbReference>
<feature type="transmembrane region" description="Helical" evidence="1">
    <location>
        <begin position="23"/>
        <end position="42"/>
    </location>
</feature>
<organism evidence="2 3">
    <name type="scientific">Helicobacter typhlonius</name>
    <dbReference type="NCBI Taxonomy" id="76936"/>
    <lineage>
        <taxon>Bacteria</taxon>
        <taxon>Pseudomonadati</taxon>
        <taxon>Campylobacterota</taxon>
        <taxon>Epsilonproteobacteria</taxon>
        <taxon>Campylobacterales</taxon>
        <taxon>Helicobacteraceae</taxon>
        <taxon>Helicobacter</taxon>
    </lineage>
</organism>
<gene>
    <name evidence="2" type="ORF">BN2458_PEG0910</name>
</gene>
<evidence type="ECO:0000256" key="1">
    <source>
        <dbReference type="SAM" id="Phobius"/>
    </source>
</evidence>
<name>A0A0S4PU13_9HELI</name>
<accession>A0A0S4PU13</accession>
<keyword evidence="1" id="KW-1133">Transmembrane helix</keyword>
<evidence type="ECO:0000313" key="2">
    <source>
        <dbReference type="EMBL" id="CUU39795.1"/>
    </source>
</evidence>
<keyword evidence="1" id="KW-0472">Membrane</keyword>
<evidence type="ECO:0000313" key="3">
    <source>
        <dbReference type="Proteomes" id="UP000064525"/>
    </source>
</evidence>
<dbReference type="KEGG" id="hty:BN2458_PEG0910"/>
<proteinExistence type="predicted"/>